<dbReference type="InterPro" id="IPR025997">
    <property type="entry name" value="SBP_2_dom"/>
</dbReference>
<reference evidence="18" key="1">
    <citation type="journal article" date="2014" name="Int. J. Syst. Evol. Microbiol.">
        <title>Complete genome sequence of Corynebacterium casei LMG S-19264T (=DSM 44701T), isolated from a smear-ripened cheese.</title>
        <authorList>
            <consortium name="US DOE Joint Genome Institute (JGI-PGF)"/>
            <person name="Walter F."/>
            <person name="Albersmeier A."/>
            <person name="Kalinowski J."/>
            <person name="Ruckert C."/>
        </authorList>
    </citation>
    <scope>NUCLEOTIDE SEQUENCE</scope>
    <source>
        <strain evidence="18">CGMCC 1.15448</strain>
    </source>
</reference>
<dbReference type="InterPro" id="IPR003661">
    <property type="entry name" value="HisK_dim/P_dom"/>
</dbReference>
<dbReference type="Gene3D" id="1.10.287.130">
    <property type="match status" value="1"/>
</dbReference>
<evidence type="ECO:0000256" key="10">
    <source>
        <dbReference type="ARBA" id="ARBA00023125"/>
    </source>
</evidence>
<feature type="coiled-coil region" evidence="13">
    <location>
        <begin position="321"/>
        <end position="348"/>
    </location>
</feature>
<evidence type="ECO:0000256" key="4">
    <source>
        <dbReference type="ARBA" id="ARBA00022679"/>
    </source>
</evidence>
<keyword evidence="13" id="KW-0175">Coiled coil</keyword>
<evidence type="ECO:0000256" key="6">
    <source>
        <dbReference type="ARBA" id="ARBA00022777"/>
    </source>
</evidence>
<evidence type="ECO:0000313" key="18">
    <source>
        <dbReference type="EMBL" id="GGA90690.1"/>
    </source>
</evidence>
<dbReference type="PROSITE" id="PS50109">
    <property type="entry name" value="HIS_KIN"/>
    <property type="match status" value="1"/>
</dbReference>
<dbReference type="InterPro" id="IPR028082">
    <property type="entry name" value="Peripla_BP_I"/>
</dbReference>
<dbReference type="PANTHER" id="PTHR43547:SF2">
    <property type="entry name" value="HYBRID SIGNAL TRANSDUCTION HISTIDINE KINASE C"/>
    <property type="match status" value="1"/>
</dbReference>
<keyword evidence="4" id="KW-0808">Transferase</keyword>
<evidence type="ECO:0000259" key="15">
    <source>
        <dbReference type="PROSITE" id="PS01124"/>
    </source>
</evidence>
<keyword evidence="14" id="KW-0472">Membrane</keyword>
<dbReference type="PROSITE" id="PS50110">
    <property type="entry name" value="RESPONSE_REGULATORY"/>
    <property type="match status" value="1"/>
</dbReference>
<dbReference type="EMBL" id="BMJC01000001">
    <property type="protein sequence ID" value="GGA90690.1"/>
    <property type="molecule type" value="Genomic_DNA"/>
</dbReference>
<accession>A0A8J2XRV5</accession>
<keyword evidence="5" id="KW-0547">Nucleotide-binding</keyword>
<feature type="domain" description="Response regulatory" evidence="17">
    <location>
        <begin position="679"/>
        <end position="794"/>
    </location>
</feature>
<evidence type="ECO:0000313" key="19">
    <source>
        <dbReference type="Proteomes" id="UP000607559"/>
    </source>
</evidence>
<dbReference type="AlphaFoldDB" id="A0A8J2XRV5"/>
<dbReference type="CDD" id="cd00082">
    <property type="entry name" value="HisKA"/>
    <property type="match status" value="1"/>
</dbReference>
<dbReference type="CDD" id="cd06308">
    <property type="entry name" value="PBP1_sensor_kinase-like"/>
    <property type="match status" value="1"/>
</dbReference>
<dbReference type="Gene3D" id="3.30.565.10">
    <property type="entry name" value="Histidine kinase-like ATPase, C-terminal domain"/>
    <property type="match status" value="1"/>
</dbReference>
<feature type="domain" description="HTH araC/xylS-type" evidence="15">
    <location>
        <begin position="826"/>
        <end position="925"/>
    </location>
</feature>
<dbReference type="InterPro" id="IPR018060">
    <property type="entry name" value="HTH_AraC"/>
</dbReference>
<evidence type="ECO:0000256" key="7">
    <source>
        <dbReference type="ARBA" id="ARBA00022840"/>
    </source>
</evidence>
<dbReference type="InterPro" id="IPR011006">
    <property type="entry name" value="CheY-like_superfamily"/>
</dbReference>
<dbReference type="Pfam" id="PF02518">
    <property type="entry name" value="HATPase_c"/>
    <property type="match status" value="1"/>
</dbReference>
<keyword evidence="9" id="KW-0805">Transcription regulation</keyword>
<proteinExistence type="predicted"/>
<keyword evidence="10" id="KW-0238">DNA-binding</keyword>
<dbReference type="SMART" id="SM00342">
    <property type="entry name" value="HTH_ARAC"/>
    <property type="match status" value="1"/>
</dbReference>
<feature type="modified residue" description="4-aspartylphosphate" evidence="12">
    <location>
        <position position="727"/>
    </location>
</feature>
<dbReference type="InterPro" id="IPR004358">
    <property type="entry name" value="Sig_transdc_His_kin-like_C"/>
</dbReference>
<feature type="domain" description="Histidine kinase" evidence="16">
    <location>
        <begin position="417"/>
        <end position="633"/>
    </location>
</feature>
<dbReference type="GO" id="GO:0003700">
    <property type="term" value="F:DNA-binding transcription factor activity"/>
    <property type="evidence" value="ECO:0007669"/>
    <property type="project" value="InterPro"/>
</dbReference>
<dbReference type="SUPFAM" id="SSF46689">
    <property type="entry name" value="Homeodomain-like"/>
    <property type="match status" value="1"/>
</dbReference>
<dbReference type="Gene3D" id="1.10.10.60">
    <property type="entry name" value="Homeodomain-like"/>
    <property type="match status" value="1"/>
</dbReference>
<keyword evidence="7" id="KW-0067">ATP-binding</keyword>
<evidence type="ECO:0000256" key="12">
    <source>
        <dbReference type="PROSITE-ProRule" id="PRU00169"/>
    </source>
</evidence>
<comment type="caution">
    <text evidence="18">The sequence shown here is derived from an EMBL/GenBank/DDBJ whole genome shotgun (WGS) entry which is preliminary data.</text>
</comment>
<dbReference type="Proteomes" id="UP000607559">
    <property type="component" value="Unassembled WGS sequence"/>
</dbReference>
<dbReference type="SUPFAM" id="SSF52172">
    <property type="entry name" value="CheY-like"/>
    <property type="match status" value="1"/>
</dbReference>
<dbReference type="CDD" id="cd17574">
    <property type="entry name" value="REC_OmpR"/>
    <property type="match status" value="1"/>
</dbReference>
<dbReference type="GO" id="GO:0000155">
    <property type="term" value="F:phosphorelay sensor kinase activity"/>
    <property type="evidence" value="ECO:0007669"/>
    <property type="project" value="InterPro"/>
</dbReference>
<reference evidence="18" key="2">
    <citation type="submission" date="2020-09" db="EMBL/GenBank/DDBJ databases">
        <authorList>
            <person name="Sun Q."/>
            <person name="Zhou Y."/>
        </authorList>
    </citation>
    <scope>NUCLEOTIDE SEQUENCE</scope>
    <source>
        <strain evidence="18">CGMCC 1.15448</strain>
    </source>
</reference>
<dbReference type="InterPro" id="IPR018062">
    <property type="entry name" value="HTH_AraC-typ_CS"/>
</dbReference>
<keyword evidence="11" id="KW-0804">Transcription</keyword>
<evidence type="ECO:0000256" key="2">
    <source>
        <dbReference type="ARBA" id="ARBA00012438"/>
    </source>
</evidence>
<dbReference type="InterPro" id="IPR005467">
    <property type="entry name" value="His_kinase_dom"/>
</dbReference>
<dbReference type="SUPFAM" id="SSF47384">
    <property type="entry name" value="Homodimeric domain of signal transducing histidine kinase"/>
    <property type="match status" value="1"/>
</dbReference>
<dbReference type="PROSITE" id="PS00041">
    <property type="entry name" value="HTH_ARAC_FAMILY_1"/>
    <property type="match status" value="1"/>
</dbReference>
<sequence>MLKKTGRLRVKPAYWFIVLLPAITMLFPSCSGSNSEKKYRIGFAQCTGTENWKQATLEGMRRELSFHPGTELIYRSANDNSDLQVKQIRELIAQNIDILLVSPNEATPLTAVVEEAYNSGIPVVIIDRKISSDLYTSFVGINNFELGKMAGNYVAHLFHDTTNIIEVIGLKGSTPSTDRRLGFEEGIRINPAIRIKTRLYGDWLKDPAKEEFLKIRDRLSPTDVVFAQNDLMALGAFEVYKQLGMEKSVRFFGVDGLPGPGGGIQLVSDKILQATFLNPTGGEEAIDVAFRILGKQPFNRENILPSVVIDSTNVRIMKLQTDRIDNQQKDIEKQYDLLQEQQRIYRNQRNLLYAAIGGLVLAVVLGSIAFHSLRNNRKINRRLESQNQEILLQQTQLLEMTEKAKEASTAKFNFFTNISHEFKTPLTLILGPLEDALSIPKLHFMVKNDLQLIHRNVMRLLRLINQLMDFRKIEENKMRLAASRNNLGEFVTEIASSFQTLARKKSISFNIVNKARGLEAWFDVNMLDKVLFNLLSNAFKFTHDGGSIEVTVDREPDGKTAIIIVEDSGVGMTHEEAEHAFEPFFQGNRSAINSTGLGLSLSKELISLHQGDIILSTEKWKGTKFTIRLPLGNTHLKSGEIVEEQPSNTAYEDLRIYTTDIEPVVREEETAVRNGKEHSLLLIEDNEDLRTFLKGRLGNAYEMHEAGDAATGLALAYDIVPDLIIADIILPGQDGLHLTETLKQDIRSSHIPIILLTAKGSMEDQIKGIRLKADAFIVKPFNLEYLEETINNLLNNRSILREHYTSELPTVSRSNSSTKIDRKFINEFIAIVENNLSNEEFSVDDICREIRVSRVQLYRKVKALIGYNVNDYILTVRLQKAKFLLAKEDLSIAEIAFKVGFSSQAYFSTVFKSKFALTPSDYRERKKGG</sequence>
<keyword evidence="8" id="KW-0902">Two-component regulatory system</keyword>
<dbReference type="PANTHER" id="PTHR43547">
    <property type="entry name" value="TWO-COMPONENT HISTIDINE KINASE"/>
    <property type="match status" value="1"/>
</dbReference>
<evidence type="ECO:0000256" key="1">
    <source>
        <dbReference type="ARBA" id="ARBA00000085"/>
    </source>
</evidence>
<dbReference type="InterPro" id="IPR003594">
    <property type="entry name" value="HATPase_dom"/>
</dbReference>
<dbReference type="FunFam" id="3.30.565.10:FF:000037">
    <property type="entry name" value="Hybrid sensor histidine kinase/response regulator"/>
    <property type="match status" value="1"/>
</dbReference>
<keyword evidence="3 12" id="KW-0597">Phosphoprotein</keyword>
<dbReference type="SUPFAM" id="SSF53822">
    <property type="entry name" value="Periplasmic binding protein-like I"/>
    <property type="match status" value="1"/>
</dbReference>
<keyword evidence="14" id="KW-1133">Transmembrane helix</keyword>
<dbReference type="Pfam" id="PF00072">
    <property type="entry name" value="Response_reg"/>
    <property type="match status" value="1"/>
</dbReference>
<feature type="transmembrane region" description="Helical" evidence="14">
    <location>
        <begin position="351"/>
        <end position="373"/>
    </location>
</feature>
<evidence type="ECO:0000256" key="3">
    <source>
        <dbReference type="ARBA" id="ARBA00022553"/>
    </source>
</evidence>
<gene>
    <name evidence="18" type="ORF">GCM10011511_12470</name>
</gene>
<evidence type="ECO:0000259" key="17">
    <source>
        <dbReference type="PROSITE" id="PS50110"/>
    </source>
</evidence>
<keyword evidence="6 18" id="KW-0418">Kinase</keyword>
<dbReference type="PRINTS" id="PR00344">
    <property type="entry name" value="BCTRLSENSOR"/>
</dbReference>
<evidence type="ECO:0000256" key="13">
    <source>
        <dbReference type="SAM" id="Coils"/>
    </source>
</evidence>
<protein>
    <recommendedName>
        <fullName evidence="2">histidine kinase</fullName>
        <ecNumber evidence="2">2.7.13.3</ecNumber>
    </recommendedName>
</protein>
<evidence type="ECO:0000256" key="11">
    <source>
        <dbReference type="ARBA" id="ARBA00023163"/>
    </source>
</evidence>
<dbReference type="SMART" id="SM00388">
    <property type="entry name" value="HisKA"/>
    <property type="match status" value="1"/>
</dbReference>
<keyword evidence="14" id="KW-0812">Transmembrane</keyword>
<dbReference type="InterPro" id="IPR009057">
    <property type="entry name" value="Homeodomain-like_sf"/>
</dbReference>
<dbReference type="SMART" id="SM00448">
    <property type="entry name" value="REC"/>
    <property type="match status" value="1"/>
</dbReference>
<keyword evidence="19" id="KW-1185">Reference proteome</keyword>
<dbReference type="Pfam" id="PF12833">
    <property type="entry name" value="HTH_18"/>
    <property type="match status" value="1"/>
</dbReference>
<dbReference type="EC" id="2.7.13.3" evidence="2"/>
<evidence type="ECO:0000256" key="14">
    <source>
        <dbReference type="SAM" id="Phobius"/>
    </source>
</evidence>
<evidence type="ECO:0000256" key="8">
    <source>
        <dbReference type="ARBA" id="ARBA00023012"/>
    </source>
</evidence>
<organism evidence="18 19">
    <name type="scientific">Puia dinghuensis</name>
    <dbReference type="NCBI Taxonomy" id="1792502"/>
    <lineage>
        <taxon>Bacteria</taxon>
        <taxon>Pseudomonadati</taxon>
        <taxon>Bacteroidota</taxon>
        <taxon>Chitinophagia</taxon>
        <taxon>Chitinophagales</taxon>
        <taxon>Chitinophagaceae</taxon>
        <taxon>Puia</taxon>
    </lineage>
</organism>
<dbReference type="SUPFAM" id="SSF55874">
    <property type="entry name" value="ATPase domain of HSP90 chaperone/DNA topoisomerase II/histidine kinase"/>
    <property type="match status" value="1"/>
</dbReference>
<dbReference type="Pfam" id="PF13407">
    <property type="entry name" value="Peripla_BP_4"/>
    <property type="match status" value="1"/>
</dbReference>
<dbReference type="SMART" id="SM00387">
    <property type="entry name" value="HATPase_c"/>
    <property type="match status" value="1"/>
</dbReference>
<dbReference type="Gene3D" id="6.10.250.850">
    <property type="match status" value="1"/>
</dbReference>
<evidence type="ECO:0000256" key="5">
    <source>
        <dbReference type="ARBA" id="ARBA00022741"/>
    </source>
</evidence>
<dbReference type="Pfam" id="PF00512">
    <property type="entry name" value="HisKA"/>
    <property type="match status" value="1"/>
</dbReference>
<name>A0A8J2XRV5_9BACT</name>
<dbReference type="FunFam" id="1.10.287.130:FF:000045">
    <property type="entry name" value="Two-component system sensor histidine kinase/response regulator"/>
    <property type="match status" value="1"/>
</dbReference>
<comment type="catalytic activity">
    <reaction evidence="1">
        <text>ATP + protein L-histidine = ADP + protein N-phospho-L-histidine.</text>
        <dbReference type="EC" id="2.7.13.3"/>
    </reaction>
</comment>
<dbReference type="Gene3D" id="3.40.50.2300">
    <property type="match status" value="3"/>
</dbReference>
<evidence type="ECO:0000256" key="9">
    <source>
        <dbReference type="ARBA" id="ARBA00023015"/>
    </source>
</evidence>
<dbReference type="InterPro" id="IPR036097">
    <property type="entry name" value="HisK_dim/P_sf"/>
</dbReference>
<dbReference type="PROSITE" id="PS01124">
    <property type="entry name" value="HTH_ARAC_FAMILY_2"/>
    <property type="match status" value="1"/>
</dbReference>
<dbReference type="GO" id="GO:0043565">
    <property type="term" value="F:sequence-specific DNA binding"/>
    <property type="evidence" value="ECO:0007669"/>
    <property type="project" value="InterPro"/>
</dbReference>
<dbReference type="InterPro" id="IPR036890">
    <property type="entry name" value="HATPase_C_sf"/>
</dbReference>
<dbReference type="InterPro" id="IPR001789">
    <property type="entry name" value="Sig_transdc_resp-reg_receiver"/>
</dbReference>
<evidence type="ECO:0000259" key="16">
    <source>
        <dbReference type="PROSITE" id="PS50109"/>
    </source>
</evidence>
<dbReference type="GO" id="GO:0005524">
    <property type="term" value="F:ATP binding"/>
    <property type="evidence" value="ECO:0007669"/>
    <property type="project" value="UniProtKB-KW"/>
</dbReference>